<feature type="region of interest" description="Disordered" evidence="4">
    <location>
        <begin position="169"/>
        <end position="191"/>
    </location>
</feature>
<dbReference type="Proteomes" id="UP000472275">
    <property type="component" value="Chromosome 5"/>
</dbReference>
<dbReference type="SUPFAM" id="SSF48726">
    <property type="entry name" value="Immunoglobulin"/>
    <property type="match status" value="1"/>
</dbReference>
<feature type="region of interest" description="Disordered" evidence="4">
    <location>
        <begin position="19"/>
        <end position="42"/>
    </location>
</feature>
<evidence type="ECO:0000256" key="4">
    <source>
        <dbReference type="SAM" id="MobiDB-lite"/>
    </source>
</evidence>
<evidence type="ECO:0000256" key="1">
    <source>
        <dbReference type="ARBA" id="ARBA00004370"/>
    </source>
</evidence>
<dbReference type="InterPro" id="IPR036179">
    <property type="entry name" value="Ig-like_dom_sf"/>
</dbReference>
<feature type="signal peptide" evidence="6">
    <location>
        <begin position="1"/>
        <end position="18"/>
    </location>
</feature>
<evidence type="ECO:0000256" key="5">
    <source>
        <dbReference type="SAM" id="Phobius"/>
    </source>
</evidence>
<dbReference type="InterPro" id="IPR013106">
    <property type="entry name" value="Ig_V-set"/>
</dbReference>
<reference evidence="8" key="2">
    <citation type="submission" date="2025-09" db="UniProtKB">
        <authorList>
            <consortium name="Ensembl"/>
        </authorList>
    </citation>
    <scope>IDENTIFICATION</scope>
</reference>
<dbReference type="PROSITE" id="PS50835">
    <property type="entry name" value="IG_LIKE"/>
    <property type="match status" value="1"/>
</dbReference>
<organism evidence="8 9">
    <name type="scientific">Aquila chrysaetos chrysaetos</name>
    <dbReference type="NCBI Taxonomy" id="223781"/>
    <lineage>
        <taxon>Eukaryota</taxon>
        <taxon>Metazoa</taxon>
        <taxon>Chordata</taxon>
        <taxon>Craniata</taxon>
        <taxon>Vertebrata</taxon>
        <taxon>Euteleostomi</taxon>
        <taxon>Archelosauria</taxon>
        <taxon>Archosauria</taxon>
        <taxon>Dinosauria</taxon>
        <taxon>Saurischia</taxon>
        <taxon>Theropoda</taxon>
        <taxon>Coelurosauria</taxon>
        <taxon>Aves</taxon>
        <taxon>Neognathae</taxon>
        <taxon>Neoaves</taxon>
        <taxon>Telluraves</taxon>
        <taxon>Accipitrimorphae</taxon>
        <taxon>Accipitriformes</taxon>
        <taxon>Accipitridae</taxon>
        <taxon>Accipitrinae</taxon>
        <taxon>Aquila</taxon>
    </lineage>
</organism>
<dbReference type="Ensembl" id="ENSACCT00020003955.1">
    <property type="protein sequence ID" value="ENSACCP00020003804.1"/>
    <property type="gene ID" value="ENSACCG00020002587.1"/>
</dbReference>
<dbReference type="InterPro" id="IPR050671">
    <property type="entry name" value="CD300_family_receptors"/>
</dbReference>
<sequence length="227" mass="23688">MQLLALLAWALLPGKAAPEPPRVPERLRGAAPTGGRGGGGGGTARAPCVSAGCWAVTGPGTVWGFLGGSLSVNCTYKRGEELRPKFWCRPGTVFTCDTDIVITSELQPTVRWGRFSIRDNRAQRVFTVTVEGLKKSDGGTYRCGVRPIKFLPDESDNVEVIVSPGASPTLSPAPVLPPTTPPPPTAATDAPRRNPGAVSIFPVLAGLQVLVLLAASAAVLWVSLRGG</sequence>
<feature type="transmembrane region" description="Helical" evidence="5">
    <location>
        <begin position="200"/>
        <end position="224"/>
    </location>
</feature>
<dbReference type="AlphaFoldDB" id="A0A663DVQ4"/>
<gene>
    <name evidence="8" type="primary">LOC115342116</name>
</gene>
<feature type="domain" description="Ig-like" evidence="7">
    <location>
        <begin position="59"/>
        <end position="163"/>
    </location>
</feature>
<dbReference type="GO" id="GO:0004888">
    <property type="term" value="F:transmembrane signaling receptor activity"/>
    <property type="evidence" value="ECO:0007669"/>
    <property type="project" value="TreeGrafter"/>
</dbReference>
<keyword evidence="3 5" id="KW-0472">Membrane</keyword>
<evidence type="ECO:0000256" key="3">
    <source>
        <dbReference type="ARBA" id="ARBA00023136"/>
    </source>
</evidence>
<name>A0A663DVQ4_AQUCH</name>
<dbReference type="InterPro" id="IPR013783">
    <property type="entry name" value="Ig-like_fold"/>
</dbReference>
<dbReference type="PANTHER" id="PTHR11860:SF87">
    <property type="entry name" value="CMRF35-LIKE MOLECULE 8"/>
    <property type="match status" value="1"/>
</dbReference>
<feature type="chain" id="PRO_5025520925" description="Ig-like domain-containing protein" evidence="6">
    <location>
        <begin position="19"/>
        <end position="227"/>
    </location>
</feature>
<protein>
    <recommendedName>
        <fullName evidence="7">Ig-like domain-containing protein</fullName>
    </recommendedName>
</protein>
<dbReference type="InterPro" id="IPR007110">
    <property type="entry name" value="Ig-like_dom"/>
</dbReference>
<dbReference type="SMART" id="SM00409">
    <property type="entry name" value="IG"/>
    <property type="match status" value="1"/>
</dbReference>
<evidence type="ECO:0000313" key="9">
    <source>
        <dbReference type="Proteomes" id="UP000472275"/>
    </source>
</evidence>
<evidence type="ECO:0000256" key="6">
    <source>
        <dbReference type="SAM" id="SignalP"/>
    </source>
</evidence>
<proteinExistence type="predicted"/>
<keyword evidence="9" id="KW-1185">Reference proteome</keyword>
<keyword evidence="2 5" id="KW-0812">Transmembrane</keyword>
<evidence type="ECO:0000256" key="2">
    <source>
        <dbReference type="ARBA" id="ARBA00022692"/>
    </source>
</evidence>
<reference evidence="8" key="1">
    <citation type="submission" date="2025-08" db="UniProtKB">
        <authorList>
            <consortium name="Ensembl"/>
        </authorList>
    </citation>
    <scope>IDENTIFICATION</scope>
</reference>
<dbReference type="PANTHER" id="PTHR11860">
    <property type="entry name" value="POLYMERIC-IMMUNOGLOBULIN RECEPTOR"/>
    <property type="match status" value="1"/>
</dbReference>
<dbReference type="GeneTree" id="ENSGT00940000159622"/>
<dbReference type="Gene3D" id="2.60.40.10">
    <property type="entry name" value="Immunoglobulins"/>
    <property type="match status" value="1"/>
</dbReference>
<feature type="compositionally biased region" description="Pro residues" evidence="4">
    <location>
        <begin position="174"/>
        <end position="185"/>
    </location>
</feature>
<keyword evidence="6" id="KW-0732">Signal</keyword>
<dbReference type="GO" id="GO:0005886">
    <property type="term" value="C:plasma membrane"/>
    <property type="evidence" value="ECO:0007669"/>
    <property type="project" value="TreeGrafter"/>
</dbReference>
<accession>A0A663DVQ4</accession>
<dbReference type="Pfam" id="PF07686">
    <property type="entry name" value="V-set"/>
    <property type="match status" value="1"/>
</dbReference>
<feature type="compositionally biased region" description="Gly residues" evidence="4">
    <location>
        <begin position="32"/>
        <end position="42"/>
    </location>
</feature>
<evidence type="ECO:0000259" key="7">
    <source>
        <dbReference type="PROSITE" id="PS50835"/>
    </source>
</evidence>
<comment type="subcellular location">
    <subcellularLocation>
        <location evidence="1">Membrane</location>
    </subcellularLocation>
</comment>
<keyword evidence="5" id="KW-1133">Transmembrane helix</keyword>
<dbReference type="InParanoid" id="A0A663DVQ4"/>
<dbReference type="InterPro" id="IPR003599">
    <property type="entry name" value="Ig_sub"/>
</dbReference>
<evidence type="ECO:0000313" key="8">
    <source>
        <dbReference type="Ensembl" id="ENSACCP00020003804.1"/>
    </source>
</evidence>